<keyword evidence="6" id="KW-1185">Reference proteome</keyword>
<dbReference type="Gene3D" id="3.40.50.150">
    <property type="entry name" value="Vaccinia Virus protein VP39"/>
    <property type="match status" value="1"/>
</dbReference>
<dbReference type="PANTHER" id="PTHR44942:SF4">
    <property type="entry name" value="METHYLTRANSFERASE TYPE 11 DOMAIN-CONTAINING PROTEIN"/>
    <property type="match status" value="1"/>
</dbReference>
<dbReference type="SUPFAM" id="SSF53335">
    <property type="entry name" value="S-adenosyl-L-methionine-dependent methyltransferases"/>
    <property type="match status" value="1"/>
</dbReference>
<dbReference type="GO" id="GO:0008757">
    <property type="term" value="F:S-adenosylmethionine-dependent methyltransferase activity"/>
    <property type="evidence" value="ECO:0007669"/>
    <property type="project" value="InterPro"/>
</dbReference>
<accession>A0A7Y7B7Q3</accession>
<keyword evidence="2 5" id="KW-0489">Methyltransferase</keyword>
<dbReference type="Proteomes" id="UP000587462">
    <property type="component" value="Unassembled WGS sequence"/>
</dbReference>
<dbReference type="AlphaFoldDB" id="A0A7Y7B7Q3"/>
<gene>
    <name evidence="5" type="ORF">HG542_22945</name>
</gene>
<comment type="caution">
    <text evidence="5">The sequence shown here is derived from an EMBL/GenBank/DDBJ whole genome shotgun (WGS) entry which is preliminary data.</text>
</comment>
<dbReference type="InterPro" id="IPR029063">
    <property type="entry name" value="SAM-dependent_MTases_sf"/>
</dbReference>
<evidence type="ECO:0000256" key="1">
    <source>
        <dbReference type="ARBA" id="ARBA00008361"/>
    </source>
</evidence>
<dbReference type="Pfam" id="PF08241">
    <property type="entry name" value="Methyltransf_11"/>
    <property type="match status" value="1"/>
</dbReference>
<dbReference type="EMBL" id="JABBXF010000056">
    <property type="protein sequence ID" value="NVK80494.1"/>
    <property type="molecule type" value="Genomic_DNA"/>
</dbReference>
<keyword evidence="3 5" id="KW-0808">Transferase</keyword>
<dbReference type="PANTHER" id="PTHR44942">
    <property type="entry name" value="METHYLTRANSF_11 DOMAIN-CONTAINING PROTEIN"/>
    <property type="match status" value="1"/>
</dbReference>
<evidence type="ECO:0000256" key="3">
    <source>
        <dbReference type="ARBA" id="ARBA00022679"/>
    </source>
</evidence>
<dbReference type="InterPro" id="IPR051052">
    <property type="entry name" value="Diverse_substrate_MTase"/>
</dbReference>
<evidence type="ECO:0000313" key="6">
    <source>
        <dbReference type="Proteomes" id="UP000587462"/>
    </source>
</evidence>
<dbReference type="GO" id="GO:0032259">
    <property type="term" value="P:methylation"/>
    <property type="evidence" value="ECO:0007669"/>
    <property type="project" value="UniProtKB-KW"/>
</dbReference>
<evidence type="ECO:0000259" key="4">
    <source>
        <dbReference type="Pfam" id="PF08241"/>
    </source>
</evidence>
<evidence type="ECO:0000256" key="2">
    <source>
        <dbReference type="ARBA" id="ARBA00022603"/>
    </source>
</evidence>
<evidence type="ECO:0000313" key="5">
    <source>
        <dbReference type="EMBL" id="NVK80494.1"/>
    </source>
</evidence>
<comment type="similarity">
    <text evidence="1">Belongs to the methyltransferase superfamily.</text>
</comment>
<sequence>MPTIRSSENDPHQLREVAESFGADAERYDRARPRYPEALIARIAAFGPGAGTGPDVLDVGCGTGIATRQLQAAGCRVLGVDPDARMAELALRAGGEAEVARFEEWDPAGRVFDAVVAGQAWHWVDPAAGAAKAARVLRPGGLLAPFWNVFRYPSDVAEAVVEICERELPDVPFDFRAAIRGSADMYRKVFARVADGIRETGAFGEPELWEFDWEFFYTRDAWLDLMPTAGAFIRLPPDRMTKVLDGLGAAIDAMGGGFTMDYTTVAVAAVRTDTA</sequence>
<dbReference type="InterPro" id="IPR013216">
    <property type="entry name" value="Methyltransf_11"/>
</dbReference>
<protein>
    <submittedName>
        <fullName evidence="5">Class I SAM-dependent methyltransferase</fullName>
    </submittedName>
</protein>
<dbReference type="CDD" id="cd02440">
    <property type="entry name" value="AdoMet_MTases"/>
    <property type="match status" value="1"/>
</dbReference>
<organism evidence="5 6">
    <name type="scientific">Streptomyces morookaense</name>
    <name type="common">Streptoverticillium morookaense</name>
    <dbReference type="NCBI Taxonomy" id="1970"/>
    <lineage>
        <taxon>Bacteria</taxon>
        <taxon>Bacillati</taxon>
        <taxon>Actinomycetota</taxon>
        <taxon>Actinomycetes</taxon>
        <taxon>Kitasatosporales</taxon>
        <taxon>Streptomycetaceae</taxon>
        <taxon>Streptomyces</taxon>
    </lineage>
</organism>
<dbReference type="RefSeq" id="WP_171084438.1">
    <property type="nucleotide sequence ID" value="NZ_BNBU01000011.1"/>
</dbReference>
<name>A0A7Y7B7Q3_STRMO</name>
<reference evidence="5 6" key="1">
    <citation type="submission" date="2020-04" db="EMBL/GenBank/DDBJ databases">
        <title>Draft Genome Sequence of Streptomyces morookaense DSM 40503, an 8-azaguanine-producing strain.</title>
        <authorList>
            <person name="Qi J."/>
            <person name="Gao J.-M."/>
        </authorList>
    </citation>
    <scope>NUCLEOTIDE SEQUENCE [LARGE SCALE GENOMIC DNA]</scope>
    <source>
        <strain evidence="5 6">DSM 40503</strain>
    </source>
</reference>
<proteinExistence type="inferred from homology"/>
<feature type="domain" description="Methyltransferase type 11" evidence="4">
    <location>
        <begin position="57"/>
        <end position="143"/>
    </location>
</feature>